<feature type="compositionally biased region" description="Low complexity" evidence="2">
    <location>
        <begin position="323"/>
        <end position="334"/>
    </location>
</feature>
<evidence type="ECO:0000256" key="2">
    <source>
        <dbReference type="SAM" id="MobiDB-lite"/>
    </source>
</evidence>
<protein>
    <submittedName>
        <fullName evidence="4">PorP/SprF family type IX secretion system membrane protein</fullName>
    </submittedName>
</protein>
<feature type="chain" id="PRO_5047148708" evidence="3">
    <location>
        <begin position="21"/>
        <end position="841"/>
    </location>
</feature>
<dbReference type="InterPro" id="IPR019861">
    <property type="entry name" value="PorP/SprF_Bacteroidetes"/>
</dbReference>
<keyword evidence="1" id="KW-0175">Coiled coil</keyword>
<evidence type="ECO:0000256" key="3">
    <source>
        <dbReference type="SAM" id="SignalP"/>
    </source>
</evidence>
<name>A0ABW5YMF1_9FLAO</name>
<dbReference type="Pfam" id="PF11751">
    <property type="entry name" value="PorP_SprF"/>
    <property type="match status" value="1"/>
</dbReference>
<evidence type="ECO:0000313" key="4">
    <source>
        <dbReference type="EMBL" id="MFD2892204.1"/>
    </source>
</evidence>
<feature type="coiled-coil region" evidence="1">
    <location>
        <begin position="348"/>
        <end position="590"/>
    </location>
</feature>
<dbReference type="CDD" id="cd06503">
    <property type="entry name" value="ATP-synt_Fo_b"/>
    <property type="match status" value="1"/>
</dbReference>
<keyword evidence="5" id="KW-1185">Reference proteome</keyword>
<accession>A0ABW5YMF1</accession>
<evidence type="ECO:0000313" key="5">
    <source>
        <dbReference type="Proteomes" id="UP001597534"/>
    </source>
</evidence>
<dbReference type="RefSeq" id="WP_379811842.1">
    <property type="nucleotide sequence ID" value="NZ_JBHUPC010000013.1"/>
</dbReference>
<proteinExistence type="predicted"/>
<keyword evidence="3" id="KW-0732">Signal</keyword>
<sequence length="841" mass="94380">MKAKLYILFFTILCFNSIFSQENAHTGIDVSLRNSIKLNRFLINPAFSYAREKAPSITVSNKHQSVEFENAPVLYFANYQGKIANETRFAIGIYNQSIGVLTNTGGIINFSHNLPFDDYSNLTFGLNTYIYSSKFDLSRSITESPEPLLFNQDKSNIISFRPGLNYNFGGFDVGVVATNYIAYNLTTSQSAKDIVGRGFLGYAMYTKELYSYYNILDGANFSSMVQVENTSETTGFSGMLLLDQPDLGWVQGGYNSLYGINAGVGFNITEKFEIGYSYNMGIANTALFGSSHEFSLSYSFTDYEETYNHWKQAKKVNKKKPVSTKPKTAPAKAKPVVKKVEPVKDDLAQEEADRLAKAKADADRLAREQAEADRLAREKAEADRLAKAKADADRLAREQAEADRLAKEKAEADRLAKAKADADRLVREQAEADRLVREQAEADRLAREKAEADRLAKAKADADRLAREQAEADRLAREKAEAERLAKAKADADRLAREQAEADRLAREKAEADRLAKEKADADRLAKESASMKVEDKIAKMEADLNVSNSLLDTYKNEIAKKTKNSDAQIQKLEDIVKEQDLDLKAYLSEGDPNAETQTRKFVSTTQVNAQIAEVKAEISENKKVFNDLIIEIEASNKDRINELKAQGIDAESLKMLNKYYQDVIDNLKVKRQEYINLERIADEKMIQIKEEKEAERLRRIKKAEYDSEQQRILNDQMSLENIKNSSNKAQNQGAVLNQTDNNTEDVSGDTNNIPIISKLNGVASGYYLVLDTFKDTKERDAYIAQVVVSGGSNVKLFYNIHNATYYVYINHFDSLSSAMNALGAKGSTSYNKNMFIVKVE</sequence>
<reference evidence="5" key="1">
    <citation type="journal article" date="2019" name="Int. J. Syst. Evol. Microbiol.">
        <title>The Global Catalogue of Microorganisms (GCM) 10K type strain sequencing project: providing services to taxonomists for standard genome sequencing and annotation.</title>
        <authorList>
            <consortium name="The Broad Institute Genomics Platform"/>
            <consortium name="The Broad Institute Genome Sequencing Center for Infectious Disease"/>
            <person name="Wu L."/>
            <person name="Ma J."/>
        </authorList>
    </citation>
    <scope>NUCLEOTIDE SEQUENCE [LARGE SCALE GENOMIC DNA]</scope>
    <source>
        <strain evidence="5">KCTC 22671</strain>
    </source>
</reference>
<dbReference type="Proteomes" id="UP001597534">
    <property type="component" value="Unassembled WGS sequence"/>
</dbReference>
<feature type="signal peptide" evidence="3">
    <location>
        <begin position="1"/>
        <end position="20"/>
    </location>
</feature>
<feature type="region of interest" description="Disordered" evidence="2">
    <location>
        <begin position="317"/>
        <end position="338"/>
    </location>
</feature>
<evidence type="ECO:0000256" key="1">
    <source>
        <dbReference type="SAM" id="Coils"/>
    </source>
</evidence>
<dbReference type="NCBIfam" id="TIGR03519">
    <property type="entry name" value="T9SS_PorP_fam"/>
    <property type="match status" value="1"/>
</dbReference>
<comment type="caution">
    <text evidence="4">The sequence shown here is derived from an EMBL/GenBank/DDBJ whole genome shotgun (WGS) entry which is preliminary data.</text>
</comment>
<dbReference type="EMBL" id="JBHUPC010000013">
    <property type="protein sequence ID" value="MFD2892204.1"/>
    <property type="molecule type" value="Genomic_DNA"/>
</dbReference>
<organism evidence="4 5">
    <name type="scientific">Flavobacterium chuncheonense</name>
    <dbReference type="NCBI Taxonomy" id="2026653"/>
    <lineage>
        <taxon>Bacteria</taxon>
        <taxon>Pseudomonadati</taxon>
        <taxon>Bacteroidota</taxon>
        <taxon>Flavobacteriia</taxon>
        <taxon>Flavobacteriales</taxon>
        <taxon>Flavobacteriaceae</taxon>
        <taxon>Flavobacterium</taxon>
    </lineage>
</organism>
<gene>
    <name evidence="4" type="ORF">ACFS5J_09290</name>
</gene>